<dbReference type="PANTHER" id="PTHR22916">
    <property type="entry name" value="GLYCOSYLTRANSFERASE"/>
    <property type="match status" value="1"/>
</dbReference>
<dbReference type="RefSeq" id="WP_184019854.1">
    <property type="nucleotide sequence ID" value="NZ_JACHFD010000014.1"/>
</dbReference>
<reference evidence="2 3" key="1">
    <citation type="submission" date="2020-08" db="EMBL/GenBank/DDBJ databases">
        <title>Genomic Encyclopedia of Type Strains, Phase IV (KMG-IV): sequencing the most valuable type-strain genomes for metagenomic binning, comparative biology and taxonomic classification.</title>
        <authorList>
            <person name="Goeker M."/>
        </authorList>
    </citation>
    <scope>NUCLEOTIDE SEQUENCE [LARGE SCALE GENOMIC DNA]</scope>
    <source>
        <strain evidence="2 3">YC6886</strain>
    </source>
</reference>
<protein>
    <submittedName>
        <fullName evidence="2">Glycosyltransferase involved in cell wall biosynthesis</fullName>
    </submittedName>
</protein>
<dbReference type="AlphaFoldDB" id="A0A840VDE0"/>
<dbReference type="Gene3D" id="3.90.550.10">
    <property type="entry name" value="Spore Coat Polysaccharide Biosynthesis Protein SpsA, Chain A"/>
    <property type="match status" value="1"/>
</dbReference>
<gene>
    <name evidence="2" type="ORF">HNR46_002896</name>
</gene>
<feature type="domain" description="Glycosyltransferase 2-like" evidence="1">
    <location>
        <begin position="8"/>
        <end position="112"/>
    </location>
</feature>
<dbReference type="Pfam" id="PF00535">
    <property type="entry name" value="Glycos_transf_2"/>
    <property type="match status" value="1"/>
</dbReference>
<sequence length="296" mass="34414">MATLPRISIITPSFNQGEFLEATLESVLGQHYPELEYGVIDGGSTDGSVEILKRYADRLDFWVSEPDRGHADAINKGFARTQGEIMAWLNSDDLYTPWCFKAVAQIFDQFPQVNWIVGFNGWWNAQGIMTHAERTPKNIHDFLLGRYYGWIQQESVFWRRSLWEAAGGYISQDKKLMVDGELWSRFFLHDRLYTVDAVFGGYRAHGTNRAGKFLDDCLREMDESVAHMRQQCPPEVLNQTRRLRQLRTLARKTGLKKQVARQGRKWFPQIFDAADYDNIHWDGEAWVHRKLPYSLT</sequence>
<organism evidence="2 3">
    <name type="scientific">Haloferula luteola</name>
    <dbReference type="NCBI Taxonomy" id="595692"/>
    <lineage>
        <taxon>Bacteria</taxon>
        <taxon>Pseudomonadati</taxon>
        <taxon>Verrucomicrobiota</taxon>
        <taxon>Verrucomicrobiia</taxon>
        <taxon>Verrucomicrobiales</taxon>
        <taxon>Verrucomicrobiaceae</taxon>
        <taxon>Haloferula</taxon>
    </lineage>
</organism>
<proteinExistence type="predicted"/>
<comment type="caution">
    <text evidence="2">The sequence shown here is derived from an EMBL/GenBank/DDBJ whole genome shotgun (WGS) entry which is preliminary data.</text>
</comment>
<dbReference type="PANTHER" id="PTHR22916:SF65">
    <property type="entry name" value="SLR1065 PROTEIN"/>
    <property type="match status" value="1"/>
</dbReference>
<name>A0A840VDE0_9BACT</name>
<dbReference type="InterPro" id="IPR001173">
    <property type="entry name" value="Glyco_trans_2-like"/>
</dbReference>
<keyword evidence="3" id="KW-1185">Reference proteome</keyword>
<evidence type="ECO:0000313" key="3">
    <source>
        <dbReference type="Proteomes" id="UP000557717"/>
    </source>
</evidence>
<dbReference type="CDD" id="cd06433">
    <property type="entry name" value="GT_2_WfgS_like"/>
    <property type="match status" value="1"/>
</dbReference>
<accession>A0A840VDE0</accession>
<evidence type="ECO:0000259" key="1">
    <source>
        <dbReference type="Pfam" id="PF00535"/>
    </source>
</evidence>
<dbReference type="GO" id="GO:0016758">
    <property type="term" value="F:hexosyltransferase activity"/>
    <property type="evidence" value="ECO:0007669"/>
    <property type="project" value="UniProtKB-ARBA"/>
</dbReference>
<dbReference type="EMBL" id="JACHFD010000014">
    <property type="protein sequence ID" value="MBB5352648.1"/>
    <property type="molecule type" value="Genomic_DNA"/>
</dbReference>
<dbReference type="Proteomes" id="UP000557717">
    <property type="component" value="Unassembled WGS sequence"/>
</dbReference>
<evidence type="ECO:0000313" key="2">
    <source>
        <dbReference type="EMBL" id="MBB5352648.1"/>
    </source>
</evidence>
<dbReference type="InterPro" id="IPR029044">
    <property type="entry name" value="Nucleotide-diphossugar_trans"/>
</dbReference>
<dbReference type="SUPFAM" id="SSF53448">
    <property type="entry name" value="Nucleotide-diphospho-sugar transferases"/>
    <property type="match status" value="1"/>
</dbReference>
<keyword evidence="2" id="KW-0808">Transferase</keyword>